<dbReference type="RefSeq" id="WP_173221844.1">
    <property type="nucleotide sequence ID" value="NZ_CP048104.1"/>
</dbReference>
<name>A0A7D3XRI6_9BACL</name>
<dbReference type="EMBL" id="CP048104">
    <property type="protein sequence ID" value="QKG84288.1"/>
    <property type="molecule type" value="Genomic_DNA"/>
</dbReference>
<dbReference type="Proteomes" id="UP000503088">
    <property type="component" value="Chromosome"/>
</dbReference>
<dbReference type="InterPro" id="IPR002942">
    <property type="entry name" value="S4_RNA-bd"/>
</dbReference>
<sequence>MERLQKVMAQAGVASRRKSEELIRSGKVRVNGLVVTELGVKVDPQQDVIEVEGRPVLQEKKRYLLFHKPQGVITSLIDPHGRPVVADYLTSVHERVYPVGRLDSDSEGLLLLTNDGELANRMAHPRYEVDKVYLATVKGKPEPDTIRRLAQGVRLEDGWTAPAKVRKVRSQGPDTVLELAIHEGRNRQVRRMCKRVGHPVRKLVRTKISFLTLEGLGKGNLRELKPMEVKKLKAQLSL</sequence>
<evidence type="ECO:0000313" key="8">
    <source>
        <dbReference type="Proteomes" id="UP000503088"/>
    </source>
</evidence>
<dbReference type="SUPFAM" id="SSF55120">
    <property type="entry name" value="Pseudouridine synthase"/>
    <property type="match status" value="1"/>
</dbReference>
<evidence type="ECO:0000256" key="3">
    <source>
        <dbReference type="ARBA" id="ARBA00023235"/>
    </source>
</evidence>
<dbReference type="Pfam" id="PF00849">
    <property type="entry name" value="PseudoU_synth_2"/>
    <property type="match status" value="1"/>
</dbReference>
<reference evidence="7 8" key="1">
    <citation type="submission" date="2020-01" db="EMBL/GenBank/DDBJ databases">
        <authorList>
            <person name="Gulvik C.A."/>
            <person name="Batra D.G."/>
        </authorList>
    </citation>
    <scope>NUCLEOTIDE SEQUENCE [LARGE SCALE GENOMIC DNA]</scope>
    <source>
        <strain evidence="7 8">W9323</strain>
    </source>
</reference>
<dbReference type="CDD" id="cd02870">
    <property type="entry name" value="PseudoU_synth_RsuA_like"/>
    <property type="match status" value="1"/>
</dbReference>
<dbReference type="InterPro" id="IPR050343">
    <property type="entry name" value="RsuA_PseudoU_synthase"/>
</dbReference>
<dbReference type="KEGG" id="kpul:GXN76_07235"/>
<dbReference type="SUPFAM" id="SSF55174">
    <property type="entry name" value="Alpha-L RNA-binding motif"/>
    <property type="match status" value="1"/>
</dbReference>
<organism evidence="7 8">
    <name type="scientific">Kroppenstedtia pulmonis</name>
    <dbReference type="NCBI Taxonomy" id="1380685"/>
    <lineage>
        <taxon>Bacteria</taxon>
        <taxon>Bacillati</taxon>
        <taxon>Bacillota</taxon>
        <taxon>Bacilli</taxon>
        <taxon>Bacillales</taxon>
        <taxon>Thermoactinomycetaceae</taxon>
        <taxon>Kroppenstedtia</taxon>
    </lineage>
</organism>
<dbReference type="FunFam" id="3.30.70.1560:FF:000001">
    <property type="entry name" value="Pseudouridine synthase"/>
    <property type="match status" value="1"/>
</dbReference>
<dbReference type="PANTHER" id="PTHR47683:SF2">
    <property type="entry name" value="RNA-BINDING S4 DOMAIN-CONTAINING PROTEIN"/>
    <property type="match status" value="1"/>
</dbReference>
<evidence type="ECO:0000256" key="5">
    <source>
        <dbReference type="RuleBase" id="RU003887"/>
    </source>
</evidence>
<dbReference type="InterPro" id="IPR020103">
    <property type="entry name" value="PsdUridine_synth_cat_dom_sf"/>
</dbReference>
<dbReference type="Gene3D" id="3.30.70.580">
    <property type="entry name" value="Pseudouridine synthase I, catalytic domain, N-terminal subdomain"/>
    <property type="match status" value="1"/>
</dbReference>
<dbReference type="SMART" id="SM00363">
    <property type="entry name" value="S4"/>
    <property type="match status" value="1"/>
</dbReference>
<evidence type="ECO:0000256" key="4">
    <source>
        <dbReference type="PROSITE-ProRule" id="PRU00182"/>
    </source>
</evidence>
<dbReference type="InterPro" id="IPR042092">
    <property type="entry name" value="PsdUridine_s_RsuA/RluB/E/F_cat"/>
</dbReference>
<dbReference type="PROSITE" id="PS50889">
    <property type="entry name" value="S4"/>
    <property type="match status" value="1"/>
</dbReference>
<keyword evidence="8" id="KW-1185">Reference proteome</keyword>
<feature type="domain" description="RNA-binding S4" evidence="6">
    <location>
        <begin position="2"/>
        <end position="62"/>
    </location>
</feature>
<protein>
    <recommendedName>
        <fullName evidence="5">Pseudouridine synthase</fullName>
        <ecNumber evidence="5">5.4.99.-</ecNumber>
    </recommendedName>
</protein>
<dbReference type="GO" id="GO:0005829">
    <property type="term" value="C:cytosol"/>
    <property type="evidence" value="ECO:0007669"/>
    <property type="project" value="UniProtKB-ARBA"/>
</dbReference>
<dbReference type="InterPro" id="IPR006145">
    <property type="entry name" value="PsdUridine_synth_RsuA/RluA"/>
</dbReference>
<dbReference type="InterPro" id="IPR020094">
    <property type="entry name" value="TruA/RsuA/RluB/E/F_N"/>
</dbReference>
<dbReference type="NCBIfam" id="TIGR00093">
    <property type="entry name" value="pseudouridine synthase"/>
    <property type="match status" value="1"/>
</dbReference>
<dbReference type="GO" id="GO:0003723">
    <property type="term" value="F:RNA binding"/>
    <property type="evidence" value="ECO:0007669"/>
    <property type="project" value="UniProtKB-KW"/>
</dbReference>
<dbReference type="GO" id="GO:0000455">
    <property type="term" value="P:enzyme-directed rRNA pseudouridine synthesis"/>
    <property type="evidence" value="ECO:0007669"/>
    <property type="project" value="UniProtKB-ARBA"/>
</dbReference>
<evidence type="ECO:0000259" key="6">
    <source>
        <dbReference type="SMART" id="SM00363"/>
    </source>
</evidence>
<dbReference type="InterPro" id="IPR018496">
    <property type="entry name" value="PsdUridine_synth_RsuA/RluB_CS"/>
</dbReference>
<evidence type="ECO:0000256" key="1">
    <source>
        <dbReference type="ARBA" id="ARBA00008348"/>
    </source>
</evidence>
<dbReference type="PANTHER" id="PTHR47683">
    <property type="entry name" value="PSEUDOURIDINE SYNTHASE FAMILY PROTEIN-RELATED"/>
    <property type="match status" value="1"/>
</dbReference>
<dbReference type="FunFam" id="3.10.290.10:FF:000003">
    <property type="entry name" value="Pseudouridine synthase"/>
    <property type="match status" value="1"/>
</dbReference>
<keyword evidence="3 5" id="KW-0413">Isomerase</keyword>
<dbReference type="PROSITE" id="PS01149">
    <property type="entry name" value="PSI_RSU"/>
    <property type="match status" value="1"/>
</dbReference>
<dbReference type="EC" id="5.4.99.-" evidence="5"/>
<dbReference type="Pfam" id="PF01479">
    <property type="entry name" value="S4"/>
    <property type="match status" value="1"/>
</dbReference>
<dbReference type="CDD" id="cd00165">
    <property type="entry name" value="S4"/>
    <property type="match status" value="1"/>
</dbReference>
<dbReference type="Gene3D" id="3.30.70.1560">
    <property type="entry name" value="Alpha-L RNA-binding motif"/>
    <property type="match status" value="1"/>
</dbReference>
<dbReference type="InterPro" id="IPR000748">
    <property type="entry name" value="PsdUridine_synth_RsuA/RluB/E/F"/>
</dbReference>
<accession>A0A7D3XRI6</accession>
<dbReference type="AlphaFoldDB" id="A0A7D3XRI6"/>
<dbReference type="Gene3D" id="3.10.290.10">
    <property type="entry name" value="RNA-binding S4 domain"/>
    <property type="match status" value="1"/>
</dbReference>
<evidence type="ECO:0000256" key="2">
    <source>
        <dbReference type="ARBA" id="ARBA00022884"/>
    </source>
</evidence>
<gene>
    <name evidence="7" type="ORF">GXN76_07235</name>
</gene>
<keyword evidence="2 4" id="KW-0694">RNA-binding</keyword>
<comment type="similarity">
    <text evidence="1 5">Belongs to the pseudouridine synthase RsuA family.</text>
</comment>
<dbReference type="GO" id="GO:0120159">
    <property type="term" value="F:rRNA pseudouridine synthase activity"/>
    <property type="evidence" value="ECO:0007669"/>
    <property type="project" value="UniProtKB-ARBA"/>
</dbReference>
<dbReference type="InterPro" id="IPR036986">
    <property type="entry name" value="S4_RNA-bd_sf"/>
</dbReference>
<evidence type="ECO:0000313" key="7">
    <source>
        <dbReference type="EMBL" id="QKG84288.1"/>
    </source>
</evidence>
<proteinExistence type="inferred from homology"/>